<proteinExistence type="predicted"/>
<name>A0AAW9MSZ7_9FIRM</name>
<dbReference type="Pfam" id="PF24568">
    <property type="entry name" value="CC_PcsB"/>
    <property type="match status" value="1"/>
</dbReference>
<feature type="region of interest" description="Disordered" evidence="3">
    <location>
        <begin position="282"/>
        <end position="302"/>
    </location>
</feature>
<dbReference type="EMBL" id="JAYKOT010000003">
    <property type="protein sequence ID" value="MEB3429115.1"/>
    <property type="molecule type" value="Genomic_DNA"/>
</dbReference>
<protein>
    <submittedName>
        <fullName evidence="7">C39 family peptidase</fullName>
    </submittedName>
</protein>
<feature type="domain" description="Peptidoglycan hydrolase PcsB coiled-coil" evidence="6">
    <location>
        <begin position="141"/>
        <end position="209"/>
    </location>
</feature>
<dbReference type="AlphaFoldDB" id="A0AAW9MSZ7"/>
<evidence type="ECO:0000313" key="8">
    <source>
        <dbReference type="Proteomes" id="UP001357733"/>
    </source>
</evidence>
<evidence type="ECO:0000256" key="4">
    <source>
        <dbReference type="SAM" id="SignalP"/>
    </source>
</evidence>
<evidence type="ECO:0000313" key="7">
    <source>
        <dbReference type="EMBL" id="MEB3429115.1"/>
    </source>
</evidence>
<keyword evidence="2" id="KW-0175">Coiled coil</keyword>
<dbReference type="Pfam" id="PF13529">
    <property type="entry name" value="Peptidase_C39_2"/>
    <property type="match status" value="1"/>
</dbReference>
<keyword evidence="1 4" id="KW-0732">Signal</keyword>
<comment type="caution">
    <text evidence="7">The sequence shown here is derived from an EMBL/GenBank/DDBJ whole genome shotgun (WGS) entry which is preliminary data.</text>
</comment>
<evidence type="ECO:0000256" key="2">
    <source>
        <dbReference type="SAM" id="Coils"/>
    </source>
</evidence>
<evidence type="ECO:0000256" key="1">
    <source>
        <dbReference type="ARBA" id="ARBA00022729"/>
    </source>
</evidence>
<gene>
    <name evidence="7" type="ORF">VLK81_03610</name>
</gene>
<dbReference type="Gene3D" id="3.90.70.10">
    <property type="entry name" value="Cysteine proteinases"/>
    <property type="match status" value="1"/>
</dbReference>
<dbReference type="InterPro" id="IPR039564">
    <property type="entry name" value="Peptidase_C39-like"/>
</dbReference>
<dbReference type="Gene3D" id="6.10.250.3150">
    <property type="match status" value="1"/>
</dbReference>
<feature type="domain" description="Peptidase C39-like" evidence="5">
    <location>
        <begin position="350"/>
        <end position="489"/>
    </location>
</feature>
<feature type="signal peptide" evidence="4">
    <location>
        <begin position="1"/>
        <end position="23"/>
    </location>
</feature>
<organism evidence="7 8">
    <name type="scientific">Citroniella saccharovorans</name>
    <dbReference type="NCBI Taxonomy" id="2053367"/>
    <lineage>
        <taxon>Bacteria</taxon>
        <taxon>Bacillati</taxon>
        <taxon>Bacillota</taxon>
        <taxon>Tissierellia</taxon>
        <taxon>Tissierellales</taxon>
        <taxon>Peptoniphilaceae</taxon>
        <taxon>Citroniella</taxon>
    </lineage>
</organism>
<dbReference type="RefSeq" id="WP_324619272.1">
    <property type="nucleotide sequence ID" value="NZ_JAYKOT010000003.1"/>
</dbReference>
<evidence type="ECO:0000259" key="6">
    <source>
        <dbReference type="Pfam" id="PF24568"/>
    </source>
</evidence>
<keyword evidence="8" id="KW-1185">Reference proteome</keyword>
<dbReference type="PANTHER" id="PTHR45615:SF63">
    <property type="entry name" value="CHROMOSOME UNDETERMINED SCAFFOLD_10, WHOLE GENOME SHOTGUN SEQUENCE"/>
    <property type="match status" value="1"/>
</dbReference>
<accession>A0AAW9MSZ7</accession>
<sequence length="515" mass="57916">MSIKKRALALGLALTILSSSVLASDYVPEEDWNVDVNSTYEGYDENSDGNVNINIPEGSEGGSEMSDIQDKQSKIRSANEEIQNQRRVIENKNLNLEEAYKKLDGFQVEMDKLRKEIDKLKKDIKALEKSISENEKKKDDLLNKLNHKIEIFKKRIDVMYKNRNTGYVPMLLSSNDVDDFLSRLTTMKSVAQYDTDLIKEMKETKKEYELTLVQLKGQKTSLDEAMKNYNYKEAELMDTIADQKDLISVIQHELKLSLEEKNKLEKRVVELDSEISSLSQKLKERLEREEAERQRLAEEERKRIEAEKRAREQAAQTQSSLLNETNELSNVSVNLRNLLPDGEFKPFDGNVVYYSQREEPWASTRYGNGIYGTIAANGCGPTSMAMVLSSMTNAVVTPADMANYSTLGGHVMPGDGGSFWSLFPAAASEYGLSCRQTTNQNEIVQALASGSMVIASQTNALGNYWTIGGHFIVLSGITPDGQIKVADPWSRAKSAITHSQTQVFVPMRAAWIISK</sequence>
<dbReference type="InterPro" id="IPR057309">
    <property type="entry name" value="PcsB_CC"/>
</dbReference>
<evidence type="ECO:0000256" key="3">
    <source>
        <dbReference type="SAM" id="MobiDB-lite"/>
    </source>
</evidence>
<dbReference type="Proteomes" id="UP001357733">
    <property type="component" value="Unassembled WGS sequence"/>
</dbReference>
<reference evidence="7 8" key="1">
    <citation type="submission" date="2024-01" db="EMBL/GenBank/DDBJ databases">
        <title>Complete genome sequence of Citroniella saccharovorans strain M6.X9, isolated from human fecal sample.</title>
        <authorList>
            <person name="Cheng G."/>
            <person name="Westerholm M."/>
            <person name="Schnurer A."/>
        </authorList>
    </citation>
    <scope>NUCLEOTIDE SEQUENCE [LARGE SCALE GENOMIC DNA]</scope>
    <source>
        <strain evidence="7 8">DSM 29873</strain>
    </source>
</reference>
<feature type="coiled-coil region" evidence="2">
    <location>
        <begin position="68"/>
        <end position="144"/>
    </location>
</feature>
<evidence type="ECO:0000259" key="5">
    <source>
        <dbReference type="Pfam" id="PF13529"/>
    </source>
</evidence>
<dbReference type="PANTHER" id="PTHR45615">
    <property type="entry name" value="MYOSIN HEAVY CHAIN, NON-MUSCLE"/>
    <property type="match status" value="1"/>
</dbReference>
<feature type="chain" id="PRO_5043510921" evidence="4">
    <location>
        <begin position="24"/>
        <end position="515"/>
    </location>
</feature>